<feature type="site" description="Interaction with DNA" evidence="12">
    <location>
        <position position="319"/>
    </location>
</feature>
<name>A0A0E3Q5D2_9EURY</name>
<dbReference type="Gene3D" id="2.70.20.10">
    <property type="entry name" value="Topoisomerase I, domain 3"/>
    <property type="match status" value="1"/>
</dbReference>
<sequence>MHLIVTEKNIAARRIAAILAPKNPKKDRVSGVDVYRYEIVSDGEKQETVVVGLSGHIVGIDFPKEYNNWQKVEAKTLIDADIITTPINRKIVTALRSLGKEASRVTIATDYDREGELIGVEALNIIKKVNQDVPFDRVRYSAITPKAIDAAFSNATDVDFNLADAGHSRQVIDLVWGAALTRYISLAAGRLGKMFLSVGRVQSPTLSLIVDREKERNVFVPIPYWEIYAELQNTDGETFSTQHSTRRFLDKKEATGVFKKLGKKAELKEIEKGKKTDQPPTPFNTTGFISAANSIGLSPANAMRIAESLYTNGYISYPRTDNTVYPETLDLRAQIEIFKEGPFKEYADALLEKAELTPTRGKKETTDHPPIFPASLAKESDLKEEEWKVYELVVRRFFATFAGPSEWETMRLRLDINGEEFRANGARLVEPGWRWYYPYNAPEDRLFPELHEGESLKVIKTEMLDKETQPPGRYGQGRLINIMEELGLGTKATRHEIISKLYSRAYIHGNPVQPTNTSFAVMDTLEKYSPTITKPDMTKLLEENMDLIAEGKIKESAVLEESRDILKQVFSELDKNREKIVESLQAGLREDKIIGICSGCGNELIIRRSKRGGRFIGCNNYPNCTFSLPLPRSGQIIVTDKVCEAHGLHHIRIINSGKRPWDLGCPQCNFIEWQKTQQEEQAKQPKKEKPKSIKDLEGVGKAIAGKLEEAGITSVEALAEADPVELAKAIKTSVKRVKSWQVSCNGTVTVESNSTDEGSSTVKGSSTIKGSSTVEDA</sequence>
<dbReference type="SMART" id="SM00437">
    <property type="entry name" value="TOP1Ac"/>
    <property type="match status" value="1"/>
</dbReference>
<dbReference type="GO" id="GO:0005694">
    <property type="term" value="C:chromosome"/>
    <property type="evidence" value="ECO:0007669"/>
    <property type="project" value="InterPro"/>
</dbReference>
<dbReference type="PANTHER" id="PTHR11390">
    <property type="entry name" value="PROKARYOTIC DNA TOPOISOMERASE"/>
    <property type="match status" value="1"/>
</dbReference>
<evidence type="ECO:0000259" key="15">
    <source>
        <dbReference type="PROSITE" id="PS52039"/>
    </source>
</evidence>
<dbReference type="Gene3D" id="1.10.150.20">
    <property type="entry name" value="5' to 3' exonuclease, C-terminal subdomain"/>
    <property type="match status" value="1"/>
</dbReference>
<feature type="region of interest" description="Interaction with DNA" evidence="12">
    <location>
        <begin position="197"/>
        <end position="202"/>
    </location>
</feature>
<dbReference type="Gene3D" id="3.30.65.10">
    <property type="entry name" value="Bacterial Topoisomerase I, domain 1"/>
    <property type="match status" value="1"/>
</dbReference>
<dbReference type="SMART" id="SM00436">
    <property type="entry name" value="TOP1Bc"/>
    <property type="match status" value="1"/>
</dbReference>
<dbReference type="InterPro" id="IPR010995">
    <property type="entry name" value="DNA_repair_Rad51/TF_NusA_a-hlx"/>
</dbReference>
<evidence type="ECO:0000256" key="4">
    <source>
        <dbReference type="ARBA" id="ARBA00022723"/>
    </source>
</evidence>
<comment type="caution">
    <text evidence="12">Lacks conserved residue(s) required for the propagation of feature annotation.</text>
</comment>
<dbReference type="InterPro" id="IPR013824">
    <property type="entry name" value="Topo_IA_cen_sub1"/>
</dbReference>
<evidence type="ECO:0000256" key="5">
    <source>
        <dbReference type="ARBA" id="ARBA00022737"/>
    </source>
</evidence>
<dbReference type="NCBIfam" id="TIGR01057">
    <property type="entry name" value="topA_arch"/>
    <property type="match status" value="1"/>
</dbReference>
<dbReference type="GO" id="GO:0003677">
    <property type="term" value="F:DNA binding"/>
    <property type="evidence" value="ECO:0007669"/>
    <property type="project" value="UniProtKB-KW"/>
</dbReference>
<gene>
    <name evidence="12" type="primary">topA</name>
    <name evidence="16" type="ORF">MSVAZ_1713</name>
</gene>
<dbReference type="PROSITE" id="PS50880">
    <property type="entry name" value="TOPRIM"/>
    <property type="match status" value="1"/>
</dbReference>
<evidence type="ECO:0000256" key="11">
    <source>
        <dbReference type="ARBA" id="ARBA00023235"/>
    </source>
</evidence>
<comment type="subunit">
    <text evidence="12">Monomer.</text>
</comment>
<comment type="function">
    <text evidence="12">Releases the supercoiling and torsional tension of DNA, which is introduced during the DNA replication and transcription, by transiently cleaving and rejoining one strand of the DNA duplex. Introduces a single-strand break via transesterification at a target site in duplex DNA. The scissile phosphodiester is attacked by the catalytic tyrosine of the enzyme, resulting in the formation of a DNA-(5'-phosphotyrosyl)-enzyme intermediate and the expulsion of a 3'-OH DNA strand. The free DNA strand then undergoes passage around the unbroken strand, thus removing DNA supercoils. Finally, in the religation step, the DNA 3'-OH attacks the covalent intermediate to expel the active-site tyrosine and restore the DNA phosphodiester backbone.</text>
</comment>
<dbReference type="Pfam" id="PF01131">
    <property type="entry name" value="Topoisom_bac"/>
    <property type="match status" value="1"/>
</dbReference>
<comment type="similarity">
    <text evidence="3 12">Belongs to the type IA topoisomerase family.</text>
</comment>
<dbReference type="GO" id="GO:0006310">
    <property type="term" value="P:DNA recombination"/>
    <property type="evidence" value="ECO:0007669"/>
    <property type="project" value="TreeGrafter"/>
</dbReference>
<dbReference type="NCBIfam" id="NF005555">
    <property type="entry name" value="PRK07220.1"/>
    <property type="match status" value="1"/>
</dbReference>
<evidence type="ECO:0000256" key="6">
    <source>
        <dbReference type="ARBA" id="ARBA00022771"/>
    </source>
</evidence>
<dbReference type="InterPro" id="IPR013498">
    <property type="entry name" value="Topo_IA_Znf"/>
</dbReference>
<dbReference type="PRINTS" id="PR00417">
    <property type="entry name" value="PRTPISMRASEI"/>
</dbReference>
<dbReference type="InterPro" id="IPR023405">
    <property type="entry name" value="Topo_IA_core_domain"/>
</dbReference>
<dbReference type="RefSeq" id="WP_048120370.1">
    <property type="nucleotide sequence ID" value="NZ_CP009520.1"/>
</dbReference>
<dbReference type="Gene3D" id="3.40.50.140">
    <property type="match status" value="1"/>
</dbReference>
<dbReference type="SUPFAM" id="SSF47794">
    <property type="entry name" value="Rad51 N-terminal domain-like"/>
    <property type="match status" value="1"/>
</dbReference>
<dbReference type="PATRIC" id="fig|1434123.4.peg.2076"/>
<dbReference type="InterPro" id="IPR028612">
    <property type="entry name" value="Topoisom_1_IA"/>
</dbReference>
<evidence type="ECO:0000256" key="13">
    <source>
        <dbReference type="SAM" id="MobiDB-lite"/>
    </source>
</evidence>
<dbReference type="InterPro" id="IPR006171">
    <property type="entry name" value="TOPRIM_dom"/>
</dbReference>
<dbReference type="GO" id="GO:0003917">
    <property type="term" value="F:DNA topoisomerase type I (single strand cut, ATP-independent) activity"/>
    <property type="evidence" value="ECO:0007669"/>
    <property type="project" value="UniProtKB-UniRule"/>
</dbReference>
<keyword evidence="10 12" id="KW-0238">DNA-binding</keyword>
<dbReference type="GO" id="GO:0000166">
    <property type="term" value="F:nucleotide binding"/>
    <property type="evidence" value="ECO:0007669"/>
    <property type="project" value="InterPro"/>
</dbReference>
<dbReference type="GO" id="GO:0006265">
    <property type="term" value="P:DNA topological change"/>
    <property type="evidence" value="ECO:0007669"/>
    <property type="project" value="UniProtKB-UniRule"/>
</dbReference>
<evidence type="ECO:0000313" key="17">
    <source>
        <dbReference type="Proteomes" id="UP000033096"/>
    </source>
</evidence>
<evidence type="ECO:0000256" key="12">
    <source>
        <dbReference type="HAMAP-Rule" id="MF_00952"/>
    </source>
</evidence>
<evidence type="ECO:0000259" key="14">
    <source>
        <dbReference type="PROSITE" id="PS50880"/>
    </source>
</evidence>
<dbReference type="SMART" id="SM00493">
    <property type="entry name" value="TOPRIM"/>
    <property type="match status" value="1"/>
</dbReference>
<keyword evidence="5" id="KW-0677">Repeat</keyword>
<feature type="site" description="Interaction with DNA" evidence="12">
    <location>
        <position position="173"/>
    </location>
</feature>
<evidence type="ECO:0000256" key="7">
    <source>
        <dbReference type="ARBA" id="ARBA00022833"/>
    </source>
</evidence>
<keyword evidence="17" id="KW-1185">Reference proteome</keyword>
<feature type="site" description="Interaction with DNA" evidence="12">
    <location>
        <position position="56"/>
    </location>
</feature>
<evidence type="ECO:0000256" key="10">
    <source>
        <dbReference type="ARBA" id="ARBA00023125"/>
    </source>
</evidence>
<comment type="cofactor">
    <cofactor evidence="2">
        <name>Mg(2+)</name>
        <dbReference type="ChEBI" id="CHEBI:18420"/>
    </cofactor>
</comment>
<dbReference type="EC" id="5.6.2.1" evidence="12"/>
<dbReference type="STRING" id="1434123.MSVAZ_1713"/>
<dbReference type="Gene3D" id="1.10.460.10">
    <property type="entry name" value="Topoisomerase I, domain 2"/>
    <property type="match status" value="1"/>
</dbReference>
<dbReference type="FunFam" id="1.10.290.10:FF:000003">
    <property type="entry name" value="DNA topoisomerase"/>
    <property type="match status" value="1"/>
</dbReference>
<dbReference type="InterPro" id="IPR003602">
    <property type="entry name" value="Topo_IA_DNA-bd_dom"/>
</dbReference>
<feature type="site" description="Interaction with DNA" evidence="12">
    <location>
        <position position="169"/>
    </location>
</feature>
<dbReference type="InterPro" id="IPR003601">
    <property type="entry name" value="Topo_IA_2"/>
</dbReference>
<dbReference type="Pfam" id="PF01751">
    <property type="entry name" value="Toprim"/>
    <property type="match status" value="1"/>
</dbReference>
<evidence type="ECO:0000256" key="8">
    <source>
        <dbReference type="ARBA" id="ARBA00022842"/>
    </source>
</evidence>
<dbReference type="PANTHER" id="PTHR11390:SF26">
    <property type="entry name" value="DNA TOPOISOMERASE 1"/>
    <property type="match status" value="1"/>
</dbReference>
<evidence type="ECO:0000256" key="1">
    <source>
        <dbReference type="ARBA" id="ARBA00000213"/>
    </source>
</evidence>
<keyword evidence="4" id="KW-0479">Metal-binding</keyword>
<dbReference type="HAMAP" id="MF_00952">
    <property type="entry name" value="Topoisom_1_prok"/>
    <property type="match status" value="1"/>
</dbReference>
<dbReference type="GeneID" id="24810157"/>
<dbReference type="InterPro" id="IPR000380">
    <property type="entry name" value="Topo_IA"/>
</dbReference>
<dbReference type="HOGENOM" id="CLU_002929_1_4_2"/>
<accession>A0A0E3Q5D2</accession>
<feature type="active site" description="O-(5'-phospho-DNA)-tyrosine intermediate" evidence="12">
    <location>
        <position position="317"/>
    </location>
</feature>
<dbReference type="PROSITE" id="PS52039">
    <property type="entry name" value="TOPO_IA_2"/>
    <property type="match status" value="1"/>
</dbReference>
<keyword evidence="6" id="KW-0863">Zinc-finger</keyword>
<feature type="domain" description="Toprim" evidence="14">
    <location>
        <begin position="1"/>
        <end position="145"/>
    </location>
</feature>
<dbReference type="Proteomes" id="UP000033096">
    <property type="component" value="Chromosome"/>
</dbReference>
<feature type="region of interest" description="Disordered" evidence="13">
    <location>
        <begin position="751"/>
        <end position="777"/>
    </location>
</feature>
<dbReference type="InterPro" id="IPR013825">
    <property type="entry name" value="Topo_IA_cen_sub2"/>
</dbReference>
<dbReference type="GO" id="GO:0006281">
    <property type="term" value="P:DNA repair"/>
    <property type="evidence" value="ECO:0007669"/>
    <property type="project" value="TreeGrafter"/>
</dbReference>
<dbReference type="CDD" id="cd00186">
    <property type="entry name" value="TOP1Ac"/>
    <property type="match status" value="1"/>
</dbReference>
<reference evidence="16 17" key="1">
    <citation type="submission" date="2014-07" db="EMBL/GenBank/DDBJ databases">
        <title>Methanogenic archaea and the global carbon cycle.</title>
        <authorList>
            <person name="Henriksen J.R."/>
            <person name="Luke J."/>
            <person name="Reinhart S."/>
            <person name="Benedict M.N."/>
            <person name="Youngblut N.D."/>
            <person name="Metcalf M.E."/>
            <person name="Whitaker R.J."/>
            <person name="Metcalf W.W."/>
        </authorList>
    </citation>
    <scope>NUCLEOTIDE SEQUENCE [LARGE SCALE GENOMIC DNA]</scope>
    <source>
        <strain evidence="16 17">Z-761</strain>
    </source>
</reference>
<organism evidence="16 17">
    <name type="scientific">Methanosarcina vacuolata Z-761</name>
    <dbReference type="NCBI Taxonomy" id="1434123"/>
    <lineage>
        <taxon>Archaea</taxon>
        <taxon>Methanobacteriati</taxon>
        <taxon>Methanobacteriota</taxon>
        <taxon>Stenosarchaea group</taxon>
        <taxon>Methanomicrobia</taxon>
        <taxon>Methanosarcinales</taxon>
        <taxon>Methanosarcinaceae</taxon>
        <taxon>Methanosarcina</taxon>
    </lineage>
</organism>
<keyword evidence="8" id="KW-0460">Magnesium</keyword>
<dbReference type="AlphaFoldDB" id="A0A0E3Q5D2"/>
<proteinExistence type="inferred from homology"/>
<feature type="site" description="Interaction with DNA" evidence="12">
    <location>
        <position position="504"/>
    </location>
</feature>
<keyword evidence="7" id="KW-0862">Zinc</keyword>
<dbReference type="InterPro" id="IPR013826">
    <property type="entry name" value="Topo_IA_cen_sub3"/>
</dbReference>
<dbReference type="InterPro" id="IPR013497">
    <property type="entry name" value="Topo_IA_cen"/>
</dbReference>
<dbReference type="GO" id="GO:0008270">
    <property type="term" value="F:zinc ion binding"/>
    <property type="evidence" value="ECO:0007669"/>
    <property type="project" value="UniProtKB-KW"/>
</dbReference>
<dbReference type="CDD" id="cd03362">
    <property type="entry name" value="TOPRIM_TopoIA_TopoIII"/>
    <property type="match status" value="1"/>
</dbReference>
<comment type="catalytic activity">
    <reaction evidence="1 12">
        <text>ATP-independent breakage of single-stranded DNA, followed by passage and rejoining.</text>
        <dbReference type="EC" id="5.6.2.1"/>
    </reaction>
</comment>
<dbReference type="Pfam" id="PF01396">
    <property type="entry name" value="Zn_ribbon_Top1"/>
    <property type="match status" value="1"/>
</dbReference>
<evidence type="ECO:0000256" key="9">
    <source>
        <dbReference type="ARBA" id="ARBA00023029"/>
    </source>
</evidence>
<dbReference type="InterPro" id="IPR005739">
    <property type="entry name" value="TopoI_arch"/>
</dbReference>
<dbReference type="PROSITE" id="PS00396">
    <property type="entry name" value="TOPO_IA_1"/>
    <property type="match status" value="1"/>
</dbReference>
<dbReference type="KEGG" id="mvc:MSVAZ_1713"/>
<evidence type="ECO:0000256" key="2">
    <source>
        <dbReference type="ARBA" id="ARBA00001946"/>
    </source>
</evidence>
<keyword evidence="9 12" id="KW-0799">Topoisomerase</keyword>
<dbReference type="InterPro" id="IPR034144">
    <property type="entry name" value="TOPRIM_TopoIII"/>
</dbReference>
<evidence type="ECO:0000313" key="16">
    <source>
        <dbReference type="EMBL" id="AKB43982.1"/>
    </source>
</evidence>
<protein>
    <recommendedName>
        <fullName evidence="12">DNA topoisomerase 1</fullName>
        <ecNumber evidence="12">5.6.2.1</ecNumber>
    </recommendedName>
    <alternativeName>
        <fullName evidence="12">DNA topoisomerase I</fullName>
    </alternativeName>
</protein>
<dbReference type="EMBL" id="CP009520">
    <property type="protein sequence ID" value="AKB43982.1"/>
    <property type="molecule type" value="Genomic_DNA"/>
</dbReference>
<dbReference type="InterPro" id="IPR023406">
    <property type="entry name" value="Topo_IA_AS"/>
</dbReference>
<dbReference type="Gene3D" id="1.10.290.10">
    <property type="entry name" value="Topoisomerase I, domain 4"/>
    <property type="match status" value="1"/>
</dbReference>
<keyword evidence="11 12" id="KW-0413">Isomerase</keyword>
<dbReference type="SUPFAM" id="SSF56712">
    <property type="entry name" value="Prokaryotic type I DNA topoisomerase"/>
    <property type="match status" value="1"/>
</dbReference>
<evidence type="ECO:0000256" key="3">
    <source>
        <dbReference type="ARBA" id="ARBA00009446"/>
    </source>
</evidence>
<dbReference type="Pfam" id="PF14520">
    <property type="entry name" value="HHH_5"/>
    <property type="match status" value="1"/>
</dbReference>
<feature type="domain" description="Topo IA-type catalytic" evidence="15">
    <location>
        <begin position="159"/>
        <end position="570"/>
    </location>
</feature>